<evidence type="ECO:0000256" key="3">
    <source>
        <dbReference type="ARBA" id="ARBA00022692"/>
    </source>
</evidence>
<dbReference type="GO" id="GO:0016020">
    <property type="term" value="C:membrane"/>
    <property type="evidence" value="ECO:0007669"/>
    <property type="project" value="UniProtKB-SubCell"/>
</dbReference>
<evidence type="ECO:0000256" key="5">
    <source>
        <dbReference type="ARBA" id="ARBA00023136"/>
    </source>
</evidence>
<keyword evidence="5 6" id="KW-0472">Membrane</keyword>
<comment type="subcellular location">
    <subcellularLocation>
        <location evidence="1">Membrane</location>
        <topology evidence="1">Multi-pass membrane protein</topology>
    </subcellularLocation>
</comment>
<dbReference type="Proteomes" id="UP001153069">
    <property type="component" value="Unassembled WGS sequence"/>
</dbReference>
<evidence type="ECO:0000256" key="2">
    <source>
        <dbReference type="ARBA" id="ARBA00007620"/>
    </source>
</evidence>
<name>A0A9N8DHW8_9STRA</name>
<gene>
    <name evidence="9" type="ORF">SEMRO_167_G074390.1</name>
</gene>
<accession>A0A9N8DHW8</accession>
<sequence>MKTQVSAVSLALSVAALVTTSHAFASISSGNLRAASSVATPLHLRDIPSSSTSLNAAIRDRETALNAVLLETEEVVSVSSSEVVDLSVPDVAAEAMEPQEDEKAYLKDGFVFGLEGSGLERPQGKVANIVVEGDSLETQTYQVAMVAGTFLAHAGFATVNYMDLLAANGGNVVMASVQTLVLLVASWLLADLGSGVLHWSVDNYGNGKTPIMGGIIAAFQGHHSAPWTITERGFCNNVYKLCIPFGVVPMTVINFLAGPAVTLFFTFFCVAEIMSQEFHKWSHMTKGQCPAWVNTLQSVGLTVGRKPHAQHHLAPYDGNYCIISGIWNNALDESGIFRWMEHMIYNMNGVESNAWKLDAELRERTLRGDYGLPPTAASKSA</sequence>
<evidence type="ECO:0000313" key="10">
    <source>
        <dbReference type="Proteomes" id="UP001153069"/>
    </source>
</evidence>
<comment type="caution">
    <text evidence="9">The sequence shown here is derived from an EMBL/GenBank/DDBJ whole genome shotgun (WGS) entry which is preliminary data.</text>
</comment>
<evidence type="ECO:0000256" key="1">
    <source>
        <dbReference type="ARBA" id="ARBA00004141"/>
    </source>
</evidence>
<dbReference type="PANTHER" id="PTHR48140:SF1">
    <property type="entry name" value="FATTY ACID DESATURASE 4, CHLOROPLASTIC-RELATED"/>
    <property type="match status" value="1"/>
</dbReference>
<dbReference type="AlphaFoldDB" id="A0A9N8DHW8"/>
<evidence type="ECO:0000313" key="9">
    <source>
        <dbReference type="EMBL" id="CAB9503477.1"/>
    </source>
</evidence>
<feature type="transmembrane region" description="Helical" evidence="6">
    <location>
        <begin position="171"/>
        <end position="190"/>
    </location>
</feature>
<evidence type="ECO:0000256" key="7">
    <source>
        <dbReference type="SAM" id="SignalP"/>
    </source>
</evidence>
<proteinExistence type="inferred from homology"/>
<evidence type="ECO:0000256" key="6">
    <source>
        <dbReference type="SAM" id="Phobius"/>
    </source>
</evidence>
<dbReference type="InterPro" id="IPR052864">
    <property type="entry name" value="Chloroplast_FAD_CarF"/>
</dbReference>
<feature type="signal peptide" evidence="7">
    <location>
        <begin position="1"/>
        <end position="23"/>
    </location>
</feature>
<comment type="similarity">
    <text evidence="2">Belongs to the fatty acid desaturase CarF family.</text>
</comment>
<keyword evidence="7" id="KW-0732">Signal</keyword>
<dbReference type="Pfam" id="PF10520">
    <property type="entry name" value="Lipid_desat"/>
    <property type="match status" value="1"/>
</dbReference>
<feature type="transmembrane region" description="Helical" evidence="6">
    <location>
        <begin position="253"/>
        <end position="274"/>
    </location>
</feature>
<keyword evidence="3 6" id="KW-0812">Transmembrane</keyword>
<keyword evidence="4 6" id="KW-1133">Transmembrane helix</keyword>
<keyword evidence="10" id="KW-1185">Reference proteome</keyword>
<evidence type="ECO:0000256" key="4">
    <source>
        <dbReference type="ARBA" id="ARBA00022989"/>
    </source>
</evidence>
<feature type="domain" description="Lipid desaturase" evidence="8">
    <location>
        <begin position="187"/>
        <end position="355"/>
    </location>
</feature>
<evidence type="ECO:0000259" key="8">
    <source>
        <dbReference type="Pfam" id="PF10520"/>
    </source>
</evidence>
<feature type="chain" id="PRO_5040475349" evidence="7">
    <location>
        <begin position="24"/>
        <end position="381"/>
    </location>
</feature>
<protein>
    <submittedName>
        <fullName evidence="9">Acid desaturase 4-like</fullName>
    </submittedName>
</protein>
<dbReference type="PANTHER" id="PTHR48140">
    <property type="entry name" value="FATTY ACID DESATURASE 4, CHLOROPLASTIC-RELATED"/>
    <property type="match status" value="1"/>
</dbReference>
<dbReference type="OrthoDB" id="5103at2759"/>
<organism evidence="9 10">
    <name type="scientific">Seminavis robusta</name>
    <dbReference type="NCBI Taxonomy" id="568900"/>
    <lineage>
        <taxon>Eukaryota</taxon>
        <taxon>Sar</taxon>
        <taxon>Stramenopiles</taxon>
        <taxon>Ochrophyta</taxon>
        <taxon>Bacillariophyta</taxon>
        <taxon>Bacillariophyceae</taxon>
        <taxon>Bacillariophycidae</taxon>
        <taxon>Naviculales</taxon>
        <taxon>Naviculaceae</taxon>
        <taxon>Seminavis</taxon>
    </lineage>
</organism>
<dbReference type="EMBL" id="CAICTM010000166">
    <property type="protein sequence ID" value="CAB9503477.1"/>
    <property type="molecule type" value="Genomic_DNA"/>
</dbReference>
<feature type="transmembrane region" description="Helical" evidence="6">
    <location>
        <begin position="141"/>
        <end position="159"/>
    </location>
</feature>
<dbReference type="InterPro" id="IPR019547">
    <property type="entry name" value="Lipid_desat"/>
</dbReference>
<reference evidence="9" key="1">
    <citation type="submission" date="2020-06" db="EMBL/GenBank/DDBJ databases">
        <authorList>
            <consortium name="Plant Systems Biology data submission"/>
        </authorList>
    </citation>
    <scope>NUCLEOTIDE SEQUENCE</scope>
    <source>
        <strain evidence="9">D6</strain>
    </source>
</reference>